<accession>A0A9E7SUM9</accession>
<protein>
    <submittedName>
        <fullName evidence="3">Response regulator</fullName>
    </submittedName>
</protein>
<dbReference type="Gene3D" id="3.40.50.2300">
    <property type="match status" value="1"/>
</dbReference>
<dbReference type="Proteomes" id="UP001056855">
    <property type="component" value="Chromosome"/>
</dbReference>
<keyword evidence="1" id="KW-0597">Phosphoprotein</keyword>
<proteinExistence type="predicted"/>
<name>A0A9E7SUM9_9EURY</name>
<evidence type="ECO:0000259" key="2">
    <source>
        <dbReference type="PROSITE" id="PS50110"/>
    </source>
</evidence>
<dbReference type="GO" id="GO:0000160">
    <property type="term" value="P:phosphorelay signal transduction system"/>
    <property type="evidence" value="ECO:0007669"/>
    <property type="project" value="InterPro"/>
</dbReference>
<dbReference type="SMART" id="SM00448">
    <property type="entry name" value="REC"/>
    <property type="match status" value="1"/>
</dbReference>
<dbReference type="AlphaFoldDB" id="A0A9E7SUM9"/>
<dbReference type="KEGG" id="sawl:NGM29_06865"/>
<dbReference type="GeneID" id="73289753"/>
<gene>
    <name evidence="3" type="ORF">NGM29_06865</name>
</gene>
<dbReference type="EMBL" id="CP100355">
    <property type="protein sequence ID" value="UTF54969.1"/>
    <property type="molecule type" value="Genomic_DNA"/>
</dbReference>
<dbReference type="PROSITE" id="PS50110">
    <property type="entry name" value="RESPONSE_REGULATORY"/>
    <property type="match status" value="1"/>
</dbReference>
<dbReference type="InterPro" id="IPR052893">
    <property type="entry name" value="TCS_response_regulator"/>
</dbReference>
<evidence type="ECO:0000313" key="4">
    <source>
        <dbReference type="Proteomes" id="UP001056855"/>
    </source>
</evidence>
<feature type="domain" description="Response regulatory" evidence="2">
    <location>
        <begin position="7"/>
        <end position="132"/>
    </location>
</feature>
<reference evidence="3" key="1">
    <citation type="submission" date="2022-06" db="EMBL/GenBank/DDBJ databases">
        <title>Diverse halophilic archaea isolated from saline environments.</title>
        <authorList>
            <person name="Cui H.-L."/>
        </authorList>
    </citation>
    <scope>NUCLEOTIDE SEQUENCE</scope>
    <source>
        <strain evidence="3">WLHS1</strain>
    </source>
</reference>
<sequence length="153" mass="16683">MTEEPFDILVIEDNPGDVRLIENGFDESDVSRSLTVVTDGAEALDYLYRRNGFESAAKPDLVLLDLNVPKLTGNAVLERITDDPDFRSTPILVLSGSQSDDHVIETYRLGADGYFVKPVDPHEFISLVKTIGDSLASPGSLPSGEFADVDRPS</sequence>
<dbReference type="CDD" id="cd17557">
    <property type="entry name" value="REC_Rcp-like"/>
    <property type="match status" value="1"/>
</dbReference>
<evidence type="ECO:0000256" key="1">
    <source>
        <dbReference type="PROSITE-ProRule" id="PRU00169"/>
    </source>
</evidence>
<keyword evidence="4" id="KW-1185">Reference proteome</keyword>
<dbReference type="InterPro" id="IPR011006">
    <property type="entry name" value="CheY-like_superfamily"/>
</dbReference>
<dbReference type="Pfam" id="PF00072">
    <property type="entry name" value="Response_reg"/>
    <property type="match status" value="1"/>
</dbReference>
<dbReference type="PANTHER" id="PTHR44520">
    <property type="entry name" value="RESPONSE REGULATOR RCP1-RELATED"/>
    <property type="match status" value="1"/>
</dbReference>
<dbReference type="InterPro" id="IPR001789">
    <property type="entry name" value="Sig_transdc_resp-reg_receiver"/>
</dbReference>
<feature type="modified residue" description="4-aspartylphosphate" evidence="1">
    <location>
        <position position="65"/>
    </location>
</feature>
<evidence type="ECO:0000313" key="3">
    <source>
        <dbReference type="EMBL" id="UTF54969.1"/>
    </source>
</evidence>
<dbReference type="SUPFAM" id="SSF52172">
    <property type="entry name" value="CheY-like"/>
    <property type="match status" value="1"/>
</dbReference>
<organism evidence="3 4">
    <name type="scientific">Natronosalvus rutilus</name>
    <dbReference type="NCBI Taxonomy" id="2953753"/>
    <lineage>
        <taxon>Archaea</taxon>
        <taxon>Methanobacteriati</taxon>
        <taxon>Methanobacteriota</taxon>
        <taxon>Stenosarchaea group</taxon>
        <taxon>Halobacteria</taxon>
        <taxon>Halobacteriales</taxon>
        <taxon>Natrialbaceae</taxon>
        <taxon>Natronosalvus</taxon>
    </lineage>
</organism>
<dbReference type="RefSeq" id="WP_254159708.1">
    <property type="nucleotide sequence ID" value="NZ_CP100355.1"/>
</dbReference>